<evidence type="ECO:0000256" key="3">
    <source>
        <dbReference type="ARBA" id="ARBA00023125"/>
    </source>
</evidence>
<keyword evidence="5" id="KW-0804">Transcription</keyword>
<feature type="region of interest" description="Disordered" evidence="7">
    <location>
        <begin position="210"/>
        <end position="252"/>
    </location>
</feature>
<evidence type="ECO:0000256" key="2">
    <source>
        <dbReference type="ARBA" id="ARBA00023015"/>
    </source>
</evidence>
<evidence type="ECO:0000313" key="10">
    <source>
        <dbReference type="Proteomes" id="UP000261560"/>
    </source>
</evidence>
<dbReference type="PROSITE" id="PS00350">
    <property type="entry name" value="MADS_BOX_1"/>
    <property type="match status" value="1"/>
</dbReference>
<dbReference type="Pfam" id="PF12347">
    <property type="entry name" value="HJURP_C"/>
    <property type="match status" value="1"/>
</dbReference>
<keyword evidence="2" id="KW-0805">Transcription regulation</keyword>
<evidence type="ECO:0000256" key="7">
    <source>
        <dbReference type="SAM" id="MobiDB-lite"/>
    </source>
</evidence>
<dbReference type="GO" id="GO:0000977">
    <property type="term" value="F:RNA polymerase II transcription regulatory region sequence-specific DNA binding"/>
    <property type="evidence" value="ECO:0007669"/>
    <property type="project" value="InterPro"/>
</dbReference>
<protein>
    <submittedName>
        <fullName evidence="9">Myocyte-specific enhancer factor 2C-like</fullName>
    </submittedName>
</protein>
<dbReference type="PROSITE" id="PS50066">
    <property type="entry name" value="MADS_BOX_2"/>
    <property type="match status" value="1"/>
</dbReference>
<dbReference type="CDD" id="cd00265">
    <property type="entry name" value="MADS_MEF2_like"/>
    <property type="match status" value="1"/>
</dbReference>
<feature type="compositionally biased region" description="Polar residues" evidence="7">
    <location>
        <begin position="229"/>
        <end position="240"/>
    </location>
</feature>
<dbReference type="InterPro" id="IPR022102">
    <property type="entry name" value="HJURP_C"/>
</dbReference>
<organism evidence="9 10">
    <name type="scientific">Oryzias melastigma</name>
    <name type="common">Marine medaka</name>
    <dbReference type="NCBI Taxonomy" id="30732"/>
    <lineage>
        <taxon>Eukaryota</taxon>
        <taxon>Metazoa</taxon>
        <taxon>Chordata</taxon>
        <taxon>Craniata</taxon>
        <taxon>Vertebrata</taxon>
        <taxon>Euteleostomi</taxon>
        <taxon>Actinopterygii</taxon>
        <taxon>Neopterygii</taxon>
        <taxon>Teleostei</taxon>
        <taxon>Neoteleostei</taxon>
        <taxon>Acanthomorphata</taxon>
        <taxon>Ovalentaria</taxon>
        <taxon>Atherinomorphae</taxon>
        <taxon>Beloniformes</taxon>
        <taxon>Adrianichthyidae</taxon>
        <taxon>Oryziinae</taxon>
        <taxon>Oryzias</taxon>
    </lineage>
</organism>
<evidence type="ECO:0000256" key="6">
    <source>
        <dbReference type="ARBA" id="ARBA00023242"/>
    </source>
</evidence>
<sequence length="458" mass="48345">MGRKKIQIARIMDERNRHVTFTKRKFGLMKKAYELSVLCDCEIALIIFNSTNKLFQYASTDMDKVLLKYTEYNEPHESRTNSDIVDTLRKKGLNGCDSPDIEADDSAGQSPESDEKYRKINEDIDLMINRQRICGLPPSSYDMGVSIPGSNLLYPHQSIGGALSNHSLLPMSQSSLQRSSMSPQRPSSAGNAGLMASDLASPGVSSVGNGGFGSHCSSPGLMSPGGVSKNMQDKSPTQMSRKPDLRTLMPPSKCSNMPTVVSNQRINHSQTAQTLCTPAASLAAQALPAQAMGGYPSALSSSYSTDFSLSSDLTSLSGFGGSGLGSVASWQQQLQNPLHSALGHMGNLCQNSNLNLPSAHQNLHIKCEPASPPRSIGMVGAGLGGGVTGYSVAGTRPHDAGRSPADSASSCGSSYEGSEERDGGDGFLLQPLSSQEEHHRGGSGTDSSPSALKAALLS</sequence>
<dbReference type="Pfam" id="PF00319">
    <property type="entry name" value="SRF-TF"/>
    <property type="match status" value="1"/>
</dbReference>
<proteinExistence type="predicted"/>
<dbReference type="STRING" id="30732.ENSOMEP00000020965"/>
<dbReference type="FunFam" id="3.40.1810.10:FF:000001">
    <property type="entry name" value="Myocyte-specific enhancer factor 2A homolog"/>
    <property type="match status" value="1"/>
</dbReference>
<dbReference type="Gene3D" id="3.40.1810.10">
    <property type="entry name" value="Transcription factor, MADS-box"/>
    <property type="match status" value="1"/>
</dbReference>
<dbReference type="GO" id="GO:0046983">
    <property type="term" value="F:protein dimerization activity"/>
    <property type="evidence" value="ECO:0007669"/>
    <property type="project" value="InterPro"/>
</dbReference>
<dbReference type="Ensembl" id="ENSOMET00000030545.1">
    <property type="protein sequence ID" value="ENSOMEP00000020965.1"/>
    <property type="gene ID" value="ENSOMEG00000022880.1"/>
</dbReference>
<dbReference type="SMART" id="SM00432">
    <property type="entry name" value="MADS"/>
    <property type="match status" value="1"/>
</dbReference>
<evidence type="ECO:0000256" key="4">
    <source>
        <dbReference type="ARBA" id="ARBA00023159"/>
    </source>
</evidence>
<comment type="subcellular location">
    <subcellularLocation>
        <location evidence="1">Nucleus</location>
    </subcellularLocation>
</comment>
<dbReference type="PRINTS" id="PR00404">
    <property type="entry name" value="MADSDOMAIN"/>
</dbReference>
<evidence type="ECO:0000256" key="5">
    <source>
        <dbReference type="ARBA" id="ARBA00023163"/>
    </source>
</evidence>
<accession>A0A3B3CUF1</accession>
<feature type="compositionally biased region" description="Low complexity" evidence="7">
    <location>
        <begin position="172"/>
        <end position="188"/>
    </location>
</feature>
<feature type="region of interest" description="Disordered" evidence="7">
    <location>
        <begin position="95"/>
        <end position="116"/>
    </location>
</feature>
<keyword evidence="3" id="KW-0238">DNA-binding</keyword>
<dbReference type="PANTHER" id="PTHR48019">
    <property type="entry name" value="SERUM RESPONSE FACTOR HOMOLOG"/>
    <property type="match status" value="1"/>
</dbReference>
<dbReference type="SUPFAM" id="SSF55455">
    <property type="entry name" value="SRF-like"/>
    <property type="match status" value="1"/>
</dbReference>
<reference evidence="9" key="2">
    <citation type="submission" date="2025-09" db="UniProtKB">
        <authorList>
            <consortium name="Ensembl"/>
        </authorList>
    </citation>
    <scope>IDENTIFICATION</scope>
</reference>
<dbReference type="Proteomes" id="UP000261560">
    <property type="component" value="Unplaced"/>
</dbReference>
<evidence type="ECO:0000259" key="8">
    <source>
        <dbReference type="PROSITE" id="PS50066"/>
    </source>
</evidence>
<name>A0A3B3CUF1_ORYME</name>
<dbReference type="GO" id="GO:0045944">
    <property type="term" value="P:positive regulation of transcription by RNA polymerase II"/>
    <property type="evidence" value="ECO:0007669"/>
    <property type="project" value="InterPro"/>
</dbReference>
<feature type="region of interest" description="Disordered" evidence="7">
    <location>
        <begin position="394"/>
        <end position="458"/>
    </location>
</feature>
<keyword evidence="6" id="KW-0539">Nucleus</keyword>
<dbReference type="InterPro" id="IPR033896">
    <property type="entry name" value="MEF2-like_N"/>
</dbReference>
<feature type="compositionally biased region" description="Low complexity" evidence="7">
    <location>
        <begin position="403"/>
        <end position="416"/>
    </location>
</feature>
<dbReference type="AlphaFoldDB" id="A0A3B3CUF1"/>
<dbReference type="InterPro" id="IPR050142">
    <property type="entry name" value="MADS-box/MEF2_TF"/>
</dbReference>
<dbReference type="GeneTree" id="ENSGT00940000157492"/>
<dbReference type="GO" id="GO:0005634">
    <property type="term" value="C:nucleus"/>
    <property type="evidence" value="ECO:0007669"/>
    <property type="project" value="UniProtKB-SubCell"/>
</dbReference>
<dbReference type="InterPro" id="IPR036879">
    <property type="entry name" value="TF_MADSbox_sf"/>
</dbReference>
<feature type="compositionally biased region" description="Low complexity" evidence="7">
    <location>
        <begin position="447"/>
        <end position="458"/>
    </location>
</feature>
<keyword evidence="4" id="KW-0010">Activator</keyword>
<reference evidence="9" key="1">
    <citation type="submission" date="2025-08" db="UniProtKB">
        <authorList>
            <consortium name="Ensembl"/>
        </authorList>
    </citation>
    <scope>IDENTIFICATION</scope>
</reference>
<evidence type="ECO:0000313" key="9">
    <source>
        <dbReference type="Ensembl" id="ENSOMEP00000020965.1"/>
    </source>
</evidence>
<feature type="domain" description="MADS-box" evidence="8">
    <location>
        <begin position="1"/>
        <end position="61"/>
    </location>
</feature>
<evidence type="ECO:0000256" key="1">
    <source>
        <dbReference type="ARBA" id="ARBA00004123"/>
    </source>
</evidence>
<keyword evidence="10" id="KW-1185">Reference proteome</keyword>
<dbReference type="PaxDb" id="30732-ENSOMEP00000020965"/>
<feature type="region of interest" description="Disordered" evidence="7">
    <location>
        <begin position="172"/>
        <end position="197"/>
    </location>
</feature>
<dbReference type="InterPro" id="IPR002100">
    <property type="entry name" value="TF_MADSbox"/>
</dbReference>